<comment type="caution">
    <text evidence="2">The sequence shown here is derived from an EMBL/GenBank/DDBJ whole genome shotgun (WGS) entry which is preliminary data.</text>
</comment>
<dbReference type="NCBIfam" id="NF033939">
    <property type="entry name" value="DESULF_POR1"/>
    <property type="match status" value="1"/>
</dbReference>
<proteinExistence type="predicted"/>
<dbReference type="EMBL" id="QMIE01000013">
    <property type="protein sequence ID" value="TVM15949.1"/>
    <property type="molecule type" value="Genomic_DNA"/>
</dbReference>
<evidence type="ECO:0000313" key="2">
    <source>
        <dbReference type="EMBL" id="TVM15949.1"/>
    </source>
</evidence>
<keyword evidence="1" id="KW-0732">Signal</keyword>
<dbReference type="OrthoDB" id="5464498at2"/>
<feature type="chain" id="PRO_5029571934" description="Porin" evidence="1">
    <location>
        <begin position="29"/>
        <end position="506"/>
    </location>
</feature>
<protein>
    <recommendedName>
        <fullName evidence="4">Porin</fullName>
    </recommendedName>
</protein>
<dbReference type="AlphaFoldDB" id="A0A7M3MD70"/>
<keyword evidence="3" id="KW-1185">Reference proteome</keyword>
<name>A0A7M3MD70_9BACT</name>
<organism evidence="2 3">
    <name type="scientific">Oceanidesulfovibrio indonesiensis</name>
    <dbReference type="NCBI Taxonomy" id="54767"/>
    <lineage>
        <taxon>Bacteria</taxon>
        <taxon>Pseudomonadati</taxon>
        <taxon>Thermodesulfobacteriota</taxon>
        <taxon>Desulfovibrionia</taxon>
        <taxon>Desulfovibrionales</taxon>
        <taxon>Desulfovibrionaceae</taxon>
        <taxon>Oceanidesulfovibrio</taxon>
    </lineage>
</organism>
<reference evidence="2 3" key="1">
    <citation type="submission" date="2018-06" db="EMBL/GenBank/DDBJ databases">
        <title>Complete genome of Desulfovibrio indonesiensis P37SLT.</title>
        <authorList>
            <person name="Crispim J.S."/>
            <person name="Vidigal P.M.P."/>
            <person name="Silva L.C.F."/>
            <person name="Laguardia C.N."/>
            <person name="Araujo L.C."/>
            <person name="Dias R.S."/>
            <person name="Sousa M.P."/>
            <person name="Paula S.O."/>
            <person name="Silva C."/>
        </authorList>
    </citation>
    <scope>NUCLEOTIDE SEQUENCE [LARGE SCALE GENOMIC DNA]</scope>
    <source>
        <strain evidence="2 3">P37SLT</strain>
    </source>
</reference>
<evidence type="ECO:0000313" key="3">
    <source>
        <dbReference type="Proteomes" id="UP000448292"/>
    </source>
</evidence>
<dbReference type="Proteomes" id="UP000448292">
    <property type="component" value="Unassembled WGS sequence"/>
</dbReference>
<sequence length="506" mass="55552">MSNLSVVRCIAILCLTVILGTSAETSHALEVSAKGEYLFSFRYDENGNLYGTGPLDQSRDGFHARQRIRVQVDFVASEHLRGVYHIEIGELQWGRGGAVGRGSGGALGADGVNVETKRAFIEFDIPDTDLTFRVGIQGVTNPNIGLGFVLVDADAAGVSAMYRFSDAVSVTAFWTRLYDLDANNVVSKGSSRIDEMDYFALMVPVTGEGWSVTPYAMFIASGRDVFRDQGLAGFPRMLSPAFSAGLAYLGQPFISRYINDQSHFYVWWAGTAAEITMFDPFEIAVEALYGSVEATNAALDRRGLYVGAELDYKLDMLTLSLFGWYATGEDGSWRNGSEQLPTLSSVRAFGPTSFGFVGTRMLPWEGLVSASPAGMWGLRFALKDITFMEDLHHTVRFLYAQGTNDPDSRRIVGLTSPSLILGYKGSPMPVPAGYVTPPMETTIADIPLTTEDSMFEVNFDTYYKLFENLELQLETGMVHVNYGSDVWINQDVGTAWKAALGLKYTF</sequence>
<evidence type="ECO:0000256" key="1">
    <source>
        <dbReference type="SAM" id="SignalP"/>
    </source>
</evidence>
<accession>A0A7M3MD70</accession>
<dbReference type="RefSeq" id="WP_144303728.1">
    <property type="nucleotide sequence ID" value="NZ_QMIE01000013.1"/>
</dbReference>
<dbReference type="InterPro" id="IPR059232">
    <property type="entry name" value="Porin_put"/>
</dbReference>
<feature type="signal peptide" evidence="1">
    <location>
        <begin position="1"/>
        <end position="28"/>
    </location>
</feature>
<gene>
    <name evidence="2" type="ORF">DPQ33_13345</name>
</gene>
<evidence type="ECO:0008006" key="4">
    <source>
        <dbReference type="Google" id="ProtNLM"/>
    </source>
</evidence>